<dbReference type="Gene3D" id="3.40.50.10320">
    <property type="entry name" value="LmbE-like"/>
    <property type="match status" value="1"/>
</dbReference>
<keyword evidence="2" id="KW-1185">Reference proteome</keyword>
<dbReference type="InterPro" id="IPR003737">
    <property type="entry name" value="GlcNAc_PI_deacetylase-related"/>
</dbReference>
<dbReference type="Proteomes" id="UP001589818">
    <property type="component" value="Unassembled WGS sequence"/>
</dbReference>
<dbReference type="RefSeq" id="WP_204818322.1">
    <property type="nucleotide sequence ID" value="NZ_JANHOF010000004.1"/>
</dbReference>
<sequence length="237" mass="26644">MSKMSILAVGCHPDDLEIGCGGTLAKLNSLGHRVTMCHVANGNKGHVVIQPEELRVIRAEEAQNAGKLIGAEVHSMNVPDLQVKSDNDELIHDLIRLIREVKPDYIITHNPEDYMKDHQEVSKAVYDASFSATVPHMLPGVQAHGRVVPIYYMDTLAGINFVPDEFVDITDMIDIKLKMNDCHQSQLAWLKEHDGIDFLEFVQSCSRFRGIQSGVKYAEGFRRCQAWPRLTTQRLLP</sequence>
<protein>
    <submittedName>
        <fullName evidence="1">PIG-L deacetylase family protein</fullName>
        <ecNumber evidence="1">3.5.1.-</ecNumber>
    </submittedName>
</protein>
<dbReference type="SUPFAM" id="SSF102588">
    <property type="entry name" value="LmbE-like"/>
    <property type="match status" value="1"/>
</dbReference>
<dbReference type="GO" id="GO:0016787">
    <property type="term" value="F:hydrolase activity"/>
    <property type="evidence" value="ECO:0007669"/>
    <property type="project" value="UniProtKB-KW"/>
</dbReference>
<comment type="caution">
    <text evidence="1">The sequence shown here is derived from an EMBL/GenBank/DDBJ whole genome shotgun (WGS) entry which is preliminary data.</text>
</comment>
<name>A0ABV6J5C9_9BACL</name>
<dbReference type="PANTHER" id="PTHR12993">
    <property type="entry name" value="N-ACETYLGLUCOSAMINYL-PHOSPHATIDYLINOSITOL DE-N-ACETYLASE-RELATED"/>
    <property type="match status" value="1"/>
</dbReference>
<dbReference type="PANTHER" id="PTHR12993:SF30">
    <property type="entry name" value="N-ACETYL-ALPHA-D-GLUCOSAMINYL L-MALATE DEACETYLASE 1"/>
    <property type="match status" value="1"/>
</dbReference>
<gene>
    <name evidence="1" type="ORF">ACFFJ8_06425</name>
</gene>
<reference evidence="1 2" key="1">
    <citation type="submission" date="2024-09" db="EMBL/GenBank/DDBJ databases">
        <authorList>
            <person name="Sun Q."/>
            <person name="Mori K."/>
        </authorList>
    </citation>
    <scope>NUCLEOTIDE SEQUENCE [LARGE SCALE GENOMIC DNA]</scope>
    <source>
        <strain evidence="1 2">CCM 4839</strain>
    </source>
</reference>
<organism evidence="1 2">
    <name type="scientific">Paenibacillus mendelii</name>
    <dbReference type="NCBI Taxonomy" id="206163"/>
    <lineage>
        <taxon>Bacteria</taxon>
        <taxon>Bacillati</taxon>
        <taxon>Bacillota</taxon>
        <taxon>Bacilli</taxon>
        <taxon>Bacillales</taxon>
        <taxon>Paenibacillaceae</taxon>
        <taxon>Paenibacillus</taxon>
    </lineage>
</organism>
<dbReference type="Pfam" id="PF02585">
    <property type="entry name" value="PIG-L"/>
    <property type="match status" value="1"/>
</dbReference>
<accession>A0ABV6J5C9</accession>
<keyword evidence="1" id="KW-0378">Hydrolase</keyword>
<proteinExistence type="predicted"/>
<dbReference type="EC" id="3.5.1.-" evidence="1"/>
<dbReference type="EMBL" id="JBHLVF010000010">
    <property type="protein sequence ID" value="MFC0391007.1"/>
    <property type="molecule type" value="Genomic_DNA"/>
</dbReference>
<dbReference type="InterPro" id="IPR024078">
    <property type="entry name" value="LmbE-like_dom_sf"/>
</dbReference>
<evidence type="ECO:0000313" key="1">
    <source>
        <dbReference type="EMBL" id="MFC0391007.1"/>
    </source>
</evidence>
<evidence type="ECO:0000313" key="2">
    <source>
        <dbReference type="Proteomes" id="UP001589818"/>
    </source>
</evidence>